<dbReference type="SUPFAM" id="SSF109998">
    <property type="entry name" value="Triger factor/SurA peptide-binding domain-like"/>
    <property type="match status" value="1"/>
</dbReference>
<organism evidence="2 3">
    <name type="scientific">Schaalia cardiffensis F0333</name>
    <dbReference type="NCBI Taxonomy" id="888050"/>
    <lineage>
        <taxon>Bacteria</taxon>
        <taxon>Bacillati</taxon>
        <taxon>Actinomycetota</taxon>
        <taxon>Actinomycetes</taxon>
        <taxon>Actinomycetales</taxon>
        <taxon>Actinomycetaceae</taxon>
        <taxon>Schaalia</taxon>
    </lineage>
</organism>
<keyword evidence="3" id="KW-1185">Reference proteome</keyword>
<name>N6X4V4_9ACTO</name>
<evidence type="ECO:0008006" key="4">
    <source>
        <dbReference type="Google" id="ProtNLM"/>
    </source>
</evidence>
<sequence>MFTVKKAAVIAASFVVALGLGACSAHPGSAFVLNGVSYSESDLAAASAQYNAMTGGTLTSSSLVPTLVNVETIDAAAQMIGITVSDQDVDLYFASLVEQGRIQAPEEGELTPVMREIIRSTLVQQLLGQLNEPQREAMTEAYAQLKETMELEVNPRYASMDAEGQTLTPLFGDVVQATTSTHKLLNGGGAPRPQN</sequence>
<dbReference type="AlphaFoldDB" id="N6X4V4"/>
<dbReference type="EMBL" id="AQHZ01000007">
    <property type="protein sequence ID" value="ENO18716.1"/>
    <property type="molecule type" value="Genomic_DNA"/>
</dbReference>
<dbReference type="HOGENOM" id="CLU_1393712_0_0_11"/>
<evidence type="ECO:0000256" key="1">
    <source>
        <dbReference type="SAM" id="SignalP"/>
    </source>
</evidence>
<evidence type="ECO:0000313" key="2">
    <source>
        <dbReference type="EMBL" id="ENO18716.1"/>
    </source>
</evidence>
<comment type="caution">
    <text evidence="2">The sequence shown here is derived from an EMBL/GenBank/DDBJ whole genome shotgun (WGS) entry which is preliminary data.</text>
</comment>
<accession>N6X4V4</accession>
<dbReference type="PROSITE" id="PS51257">
    <property type="entry name" value="PROKAR_LIPOPROTEIN"/>
    <property type="match status" value="1"/>
</dbReference>
<dbReference type="RefSeq" id="WP_005962117.1">
    <property type="nucleotide sequence ID" value="NZ_CP040505.1"/>
</dbReference>
<reference evidence="2 3" key="1">
    <citation type="submission" date="2013-03" db="EMBL/GenBank/DDBJ databases">
        <title>Reference genome for the Human Microbiome Project.</title>
        <authorList>
            <person name="Aqrawi P."/>
            <person name="Ayvaz T."/>
            <person name="Bess C."/>
            <person name="Blankenburg K."/>
            <person name="Coyle M."/>
            <person name="Deng J."/>
            <person name="Forbes L."/>
            <person name="Fowler G."/>
            <person name="Francisco L."/>
            <person name="Fu Q."/>
            <person name="Gibbs R."/>
            <person name="Gross S."/>
            <person name="Gubbala S."/>
            <person name="Hale W."/>
            <person name="Hemphill L."/>
            <person name="Highlander S."/>
            <person name="Hirani K."/>
            <person name="Jackson L."/>
            <person name="Jakkamsetti A."/>
            <person name="Javaid M."/>
            <person name="Jayaseelan J.C."/>
            <person name="Jiang H."/>
            <person name="Joshi V."/>
            <person name="Korchina V."/>
            <person name="Kovar C."/>
            <person name="Lara F."/>
            <person name="Lee S."/>
            <person name="Liu Y."/>
            <person name="Mata R."/>
            <person name="Mathew T."/>
            <person name="Munidasa M."/>
            <person name="Muzny D."/>
            <person name="Nazareth L."/>
            <person name="Ngo R."/>
            <person name="Nguyen L."/>
            <person name="Nguyen N."/>
            <person name="Okwuonu G."/>
            <person name="Ongeri F."/>
            <person name="Palculict T."/>
            <person name="Patil S."/>
            <person name="Petrosino J."/>
            <person name="Pham C."/>
            <person name="Pham P."/>
            <person name="Pu L.-L."/>
            <person name="Qin X."/>
            <person name="Qu J."/>
            <person name="Reid J."/>
            <person name="Ross M."/>
            <person name="Ruth R."/>
            <person name="Saada N."/>
            <person name="San Lucas F."/>
            <person name="Santibanez J."/>
            <person name="Shang Y."/>
            <person name="Simmons D."/>
            <person name="Song X.-Z."/>
            <person name="Tang L.-Y."/>
            <person name="Thornton R."/>
            <person name="Warren J."/>
            <person name="Weissenberger G."/>
            <person name="Wilczek-Boney K."/>
            <person name="Worley K."/>
            <person name="Youmans B."/>
            <person name="Zhang J."/>
            <person name="Zhang L."/>
            <person name="Zhao Z."/>
            <person name="Zhou C."/>
            <person name="Zhu D."/>
            <person name="Zhu Y."/>
        </authorList>
    </citation>
    <scope>NUCLEOTIDE SEQUENCE [LARGE SCALE GENOMIC DNA]</scope>
    <source>
        <strain evidence="2 3">F0333</strain>
    </source>
</reference>
<dbReference type="PATRIC" id="fig|888050.3.peg.374"/>
<dbReference type="eggNOG" id="ENOG5031H43">
    <property type="taxonomic scope" value="Bacteria"/>
</dbReference>
<evidence type="ECO:0000313" key="3">
    <source>
        <dbReference type="Proteomes" id="UP000013015"/>
    </source>
</evidence>
<proteinExistence type="predicted"/>
<protein>
    <recommendedName>
        <fullName evidence="4">Lipoprotein</fullName>
    </recommendedName>
</protein>
<dbReference type="InterPro" id="IPR027304">
    <property type="entry name" value="Trigger_fact/SurA_dom_sf"/>
</dbReference>
<keyword evidence="1" id="KW-0732">Signal</keyword>
<gene>
    <name evidence="2" type="ORF">HMPREF9004_0386</name>
</gene>
<dbReference type="Proteomes" id="UP000013015">
    <property type="component" value="Unassembled WGS sequence"/>
</dbReference>
<dbReference type="OrthoDB" id="3252966at2"/>
<feature type="chain" id="PRO_5038484750" description="Lipoprotein" evidence="1">
    <location>
        <begin position="28"/>
        <end position="195"/>
    </location>
</feature>
<feature type="signal peptide" evidence="1">
    <location>
        <begin position="1"/>
        <end position="27"/>
    </location>
</feature>
<dbReference type="STRING" id="888050.HMPREF9004_0386"/>